<protein>
    <submittedName>
        <fullName evidence="2">Uncharacterized protein</fullName>
    </submittedName>
</protein>
<keyword evidence="1" id="KW-1133">Transmembrane helix</keyword>
<feature type="transmembrane region" description="Helical" evidence="1">
    <location>
        <begin position="88"/>
        <end position="106"/>
    </location>
</feature>
<keyword evidence="1" id="KW-0472">Membrane</keyword>
<evidence type="ECO:0000256" key="1">
    <source>
        <dbReference type="SAM" id="Phobius"/>
    </source>
</evidence>
<dbReference type="RefSeq" id="WP_114895444.1">
    <property type="nucleotide sequence ID" value="NZ_CP022674.1"/>
</dbReference>
<keyword evidence="1" id="KW-0812">Transmembrane</keyword>
<accession>A0AA86LVD8</accession>
<reference evidence="2 3" key="1">
    <citation type="submission" date="2017-07" db="EMBL/GenBank/DDBJ databases">
        <title>Isolation and development of strain Bacillus megaterium SR7 for enhanced growth and metabolite production under supercritical carbon dioxide.</title>
        <authorList>
            <person name="Freedman A.J.E."/>
            <person name="Peet K.C."/>
            <person name="Boock J.T."/>
            <person name="Penn K."/>
            <person name="Prather K.L.J."/>
            <person name="Thompson J.R."/>
        </authorList>
    </citation>
    <scope>NUCLEOTIDE SEQUENCE [LARGE SCALE GENOMIC DNA]</scope>
    <source>
        <strain evidence="2 3">SR7</strain>
    </source>
</reference>
<proteinExistence type="predicted"/>
<dbReference type="EMBL" id="CP022674">
    <property type="protein sequence ID" value="AXI29427.1"/>
    <property type="molecule type" value="Genomic_DNA"/>
</dbReference>
<evidence type="ECO:0000313" key="3">
    <source>
        <dbReference type="Proteomes" id="UP000253834"/>
    </source>
</evidence>
<organism evidence="2 3">
    <name type="scientific">Priestia megaterium</name>
    <name type="common">Bacillus megaterium</name>
    <dbReference type="NCBI Taxonomy" id="1404"/>
    <lineage>
        <taxon>Bacteria</taxon>
        <taxon>Bacillati</taxon>
        <taxon>Bacillota</taxon>
        <taxon>Bacilli</taxon>
        <taxon>Bacillales</taxon>
        <taxon>Bacillaceae</taxon>
        <taxon>Priestia</taxon>
    </lineage>
</organism>
<name>A0AA86LVD8_PRIMG</name>
<feature type="transmembrane region" description="Helical" evidence="1">
    <location>
        <begin position="118"/>
        <end position="137"/>
    </location>
</feature>
<dbReference type="AlphaFoldDB" id="A0AA86LVD8"/>
<gene>
    <name evidence="2" type="ORF">CIB87_10540</name>
</gene>
<dbReference type="Proteomes" id="UP000253834">
    <property type="component" value="Chromosome"/>
</dbReference>
<sequence>MFTSKKIQTVGTVKEFLNPSPVKESTEVITGQEGMPFVFGAMLPVFFTMQPSMSFAATTATASASVKEEVSRKVIDAFNPLTELVQGLSYPLAFLAFSAAGIYWLLGNRPKALEMMQGATIGYIIVQLSPMLMRLLVSVTAGF</sequence>
<evidence type="ECO:0000313" key="2">
    <source>
        <dbReference type="EMBL" id="AXI29427.1"/>
    </source>
</evidence>